<name>A0AAD9R8G5_9HYME</name>
<organism evidence="2 3">
    <name type="scientific">Odynerus spinipes</name>
    <dbReference type="NCBI Taxonomy" id="1348599"/>
    <lineage>
        <taxon>Eukaryota</taxon>
        <taxon>Metazoa</taxon>
        <taxon>Ecdysozoa</taxon>
        <taxon>Arthropoda</taxon>
        <taxon>Hexapoda</taxon>
        <taxon>Insecta</taxon>
        <taxon>Pterygota</taxon>
        <taxon>Neoptera</taxon>
        <taxon>Endopterygota</taxon>
        <taxon>Hymenoptera</taxon>
        <taxon>Apocrita</taxon>
        <taxon>Aculeata</taxon>
        <taxon>Vespoidea</taxon>
        <taxon>Vespidae</taxon>
        <taxon>Eumeninae</taxon>
        <taxon>Odynerus</taxon>
    </lineage>
</organism>
<protein>
    <submittedName>
        <fullName evidence="2">Uncharacterized protein</fullName>
    </submittedName>
</protein>
<feature type="non-terminal residue" evidence="2">
    <location>
        <position position="425"/>
    </location>
</feature>
<accession>A0AAD9R8G5</accession>
<evidence type="ECO:0000313" key="2">
    <source>
        <dbReference type="EMBL" id="KAK2574763.1"/>
    </source>
</evidence>
<feature type="compositionally biased region" description="Basic and acidic residues" evidence="1">
    <location>
        <begin position="99"/>
        <end position="110"/>
    </location>
</feature>
<reference evidence="2" key="1">
    <citation type="submission" date="2021-08" db="EMBL/GenBank/DDBJ databases">
        <authorList>
            <person name="Misof B."/>
            <person name="Oliver O."/>
            <person name="Podsiadlowski L."/>
            <person name="Donath A."/>
            <person name="Peters R."/>
            <person name="Mayer C."/>
            <person name="Rust J."/>
            <person name="Gunkel S."/>
            <person name="Lesny P."/>
            <person name="Martin S."/>
            <person name="Oeyen J.P."/>
            <person name="Petersen M."/>
            <person name="Panagiotis P."/>
            <person name="Wilbrandt J."/>
            <person name="Tanja T."/>
        </authorList>
    </citation>
    <scope>NUCLEOTIDE SEQUENCE</scope>
    <source>
        <strain evidence="2">GBR_01_08_01A</strain>
        <tissue evidence="2">Thorax + abdomen</tissue>
    </source>
</reference>
<dbReference type="EMBL" id="JAIFRP010005011">
    <property type="protein sequence ID" value="KAK2574763.1"/>
    <property type="molecule type" value="Genomic_DNA"/>
</dbReference>
<proteinExistence type="predicted"/>
<feature type="region of interest" description="Disordered" evidence="1">
    <location>
        <begin position="93"/>
        <end position="120"/>
    </location>
</feature>
<gene>
    <name evidence="2" type="ORF">KPH14_013114</name>
</gene>
<keyword evidence="3" id="KW-1185">Reference proteome</keyword>
<reference evidence="2" key="2">
    <citation type="journal article" date="2023" name="Commun. Biol.">
        <title>Intrasexual cuticular hydrocarbon dimorphism in a wasp sheds light on hydrocarbon biosynthesis genes in Hymenoptera.</title>
        <authorList>
            <person name="Moris V.C."/>
            <person name="Podsiadlowski L."/>
            <person name="Martin S."/>
            <person name="Oeyen J.P."/>
            <person name="Donath A."/>
            <person name="Petersen M."/>
            <person name="Wilbrandt J."/>
            <person name="Misof B."/>
            <person name="Liedtke D."/>
            <person name="Thamm M."/>
            <person name="Scheiner R."/>
            <person name="Schmitt T."/>
            <person name="Niehuis O."/>
        </authorList>
    </citation>
    <scope>NUCLEOTIDE SEQUENCE</scope>
    <source>
        <strain evidence="2">GBR_01_08_01A</strain>
    </source>
</reference>
<feature type="region of interest" description="Disordered" evidence="1">
    <location>
        <begin position="291"/>
        <end position="316"/>
    </location>
</feature>
<feature type="compositionally biased region" description="Polar residues" evidence="1">
    <location>
        <begin position="297"/>
        <end position="312"/>
    </location>
</feature>
<sequence length="425" mass="49348">MRGFIDDELFKWGFERERIEKEKLTNSNNDNRVDSCQECTSGTYDPNVRKINDRNAKCVTSNVERIYENVGFVGGGESTRFVVYANPNTETRNSKVVKTKKENGDNKDNEENGDNDENSNYENFHEHLILTASSSNPSLLTNGIARTTFSETNTKRGNCSHESKHRKVDERFSLHELYTRCVIGYFKHRHNYVFPAIYEISSLPLSHCQSYRVPIVRDFVDDDHYYRDFDINDDSYEISYDKFVRPIFSTDYEYCSFFLRRLSRDLEVACASLRFRYGKIATIDGSGSSVIVDPEDSTNAPPNYIDPQTRSAPSLKRSDYSLNSPDKFSFSKLRNNFLAQFRKFRDFEDTVAFIRWESAPEIVKTAREKHGERNRAFLTRYKKFIEILERNLNVERTVVPRNGFDETAAISVKPTTSATFWPMSS</sequence>
<dbReference type="AlphaFoldDB" id="A0AAD9R8G5"/>
<evidence type="ECO:0000313" key="3">
    <source>
        <dbReference type="Proteomes" id="UP001258017"/>
    </source>
</evidence>
<evidence type="ECO:0000256" key="1">
    <source>
        <dbReference type="SAM" id="MobiDB-lite"/>
    </source>
</evidence>
<dbReference type="Proteomes" id="UP001258017">
    <property type="component" value="Unassembled WGS sequence"/>
</dbReference>
<comment type="caution">
    <text evidence="2">The sequence shown here is derived from an EMBL/GenBank/DDBJ whole genome shotgun (WGS) entry which is preliminary data.</text>
</comment>